<keyword evidence="2 5" id="KW-0812">Transmembrane</keyword>
<dbReference type="InterPro" id="IPR007568">
    <property type="entry name" value="RTA1"/>
</dbReference>
<evidence type="ECO:0000256" key="4">
    <source>
        <dbReference type="ARBA" id="ARBA00023136"/>
    </source>
</evidence>
<keyword evidence="7" id="KW-1185">Reference proteome</keyword>
<gene>
    <name evidence="6" type="ORF">M441DRAFT_164521</name>
</gene>
<dbReference type="Pfam" id="PF04479">
    <property type="entry name" value="RTA1"/>
    <property type="match status" value="1"/>
</dbReference>
<keyword evidence="4 5" id="KW-0472">Membrane</keyword>
<organism evidence="6 7">
    <name type="scientific">Trichoderma asperellum (strain ATCC 204424 / CBS 433.97 / NBRC 101777)</name>
    <dbReference type="NCBI Taxonomy" id="1042311"/>
    <lineage>
        <taxon>Eukaryota</taxon>
        <taxon>Fungi</taxon>
        <taxon>Dikarya</taxon>
        <taxon>Ascomycota</taxon>
        <taxon>Pezizomycotina</taxon>
        <taxon>Sordariomycetes</taxon>
        <taxon>Hypocreomycetidae</taxon>
        <taxon>Hypocreales</taxon>
        <taxon>Hypocreaceae</taxon>
        <taxon>Trichoderma</taxon>
    </lineage>
</organism>
<feature type="transmembrane region" description="Helical" evidence="5">
    <location>
        <begin position="20"/>
        <end position="42"/>
    </location>
</feature>
<evidence type="ECO:0000256" key="5">
    <source>
        <dbReference type="SAM" id="Phobius"/>
    </source>
</evidence>
<sequence length="292" mass="32837">MSTNCNPDWQHAAFSFYRYIPSIAAAVILCVVFLLSAILHMFQMWKTRCWYLTPLVVGCFFEFIGFTGRAASGAQKAGCWTLGPYLVQTMFILLAPALFAASIYMILGRIIILVDGQDHSIIRPQWLTKIFVIGDVICFLLLAGGSGILASGKDNPSSTNLGNNVIIGGLVLQLVWFALFVTVAGVFHYRMTSIPTVRSRQPDCRWQIYLRTLYVAGCLIIIRNLFRVIEYAQGNNGYLLTKEAFIYIFDALPMLAVVTWLHWMHPGEIGLLLRGEKAIRNGFELIQNRNKI</sequence>
<evidence type="ECO:0008006" key="8">
    <source>
        <dbReference type="Google" id="ProtNLM"/>
    </source>
</evidence>
<evidence type="ECO:0000313" key="7">
    <source>
        <dbReference type="Proteomes" id="UP000240493"/>
    </source>
</evidence>
<proteinExistence type="predicted"/>
<evidence type="ECO:0000313" key="6">
    <source>
        <dbReference type="EMBL" id="PTB43721.1"/>
    </source>
</evidence>
<feature type="transmembrane region" description="Helical" evidence="5">
    <location>
        <begin position="165"/>
        <end position="187"/>
    </location>
</feature>
<feature type="transmembrane region" description="Helical" evidence="5">
    <location>
        <begin position="126"/>
        <end position="145"/>
    </location>
</feature>
<comment type="subcellular location">
    <subcellularLocation>
        <location evidence="1">Membrane</location>
        <topology evidence="1">Multi-pass membrane protein</topology>
    </subcellularLocation>
</comment>
<accession>A0A2T3ZFZ0</accession>
<feature type="transmembrane region" description="Helical" evidence="5">
    <location>
        <begin position="208"/>
        <end position="226"/>
    </location>
</feature>
<feature type="transmembrane region" description="Helical" evidence="5">
    <location>
        <begin position="49"/>
        <end position="71"/>
    </location>
</feature>
<dbReference type="STRING" id="1042311.A0A2T3ZFZ0"/>
<dbReference type="PANTHER" id="PTHR31465">
    <property type="entry name" value="PROTEIN RTA1-RELATED"/>
    <property type="match status" value="1"/>
</dbReference>
<evidence type="ECO:0000256" key="3">
    <source>
        <dbReference type="ARBA" id="ARBA00022989"/>
    </source>
</evidence>
<dbReference type="Proteomes" id="UP000240493">
    <property type="component" value="Unassembled WGS sequence"/>
</dbReference>
<dbReference type="AlphaFoldDB" id="A0A2T3ZFZ0"/>
<evidence type="ECO:0000256" key="1">
    <source>
        <dbReference type="ARBA" id="ARBA00004141"/>
    </source>
</evidence>
<feature type="transmembrane region" description="Helical" evidence="5">
    <location>
        <begin position="91"/>
        <end position="114"/>
    </location>
</feature>
<feature type="transmembrane region" description="Helical" evidence="5">
    <location>
        <begin position="246"/>
        <end position="264"/>
    </location>
</feature>
<dbReference type="OrthoDB" id="3358017at2759"/>
<dbReference type="EMBL" id="KZ679259">
    <property type="protein sequence ID" value="PTB43721.1"/>
    <property type="molecule type" value="Genomic_DNA"/>
</dbReference>
<name>A0A2T3ZFZ0_TRIA4</name>
<dbReference type="GO" id="GO:0016020">
    <property type="term" value="C:membrane"/>
    <property type="evidence" value="ECO:0007669"/>
    <property type="project" value="UniProtKB-SubCell"/>
</dbReference>
<evidence type="ECO:0000256" key="2">
    <source>
        <dbReference type="ARBA" id="ARBA00022692"/>
    </source>
</evidence>
<dbReference type="PANTHER" id="PTHR31465:SF35">
    <property type="entry name" value="RTA1 DOMAIN PROTEIN-RELATED"/>
    <property type="match status" value="1"/>
</dbReference>
<protein>
    <recommendedName>
        <fullName evidence="8">RTA1 like protein</fullName>
    </recommendedName>
</protein>
<reference evidence="6 7" key="1">
    <citation type="submission" date="2016-07" db="EMBL/GenBank/DDBJ databases">
        <title>Multiple horizontal gene transfer events from other fungi enriched the ability of initially mycotrophic Trichoderma (Ascomycota) to feed on dead plant biomass.</title>
        <authorList>
            <consortium name="DOE Joint Genome Institute"/>
            <person name="Aerts A."/>
            <person name="Atanasova L."/>
            <person name="Chenthamara K."/>
            <person name="Zhang J."/>
            <person name="Grujic M."/>
            <person name="Henrissat B."/>
            <person name="Kuo A."/>
            <person name="Salamov A."/>
            <person name="Lipzen A."/>
            <person name="Labutti K."/>
            <person name="Barry K."/>
            <person name="Miao Y."/>
            <person name="Rahimi M.J."/>
            <person name="Shen Q."/>
            <person name="Grigoriev I.V."/>
            <person name="Kubicek C.P."/>
            <person name="Druzhinina I.S."/>
        </authorList>
    </citation>
    <scope>NUCLEOTIDE SEQUENCE [LARGE SCALE GENOMIC DNA]</scope>
    <source>
        <strain evidence="6 7">CBS 433.97</strain>
    </source>
</reference>
<keyword evidence="3 5" id="KW-1133">Transmembrane helix</keyword>